<proteinExistence type="predicted"/>
<organism evidence="1 2">
    <name type="scientific">Lipomyces kononenkoae</name>
    <name type="common">Yeast</name>
    <dbReference type="NCBI Taxonomy" id="34357"/>
    <lineage>
        <taxon>Eukaryota</taxon>
        <taxon>Fungi</taxon>
        <taxon>Dikarya</taxon>
        <taxon>Ascomycota</taxon>
        <taxon>Saccharomycotina</taxon>
        <taxon>Lipomycetes</taxon>
        <taxon>Lipomycetales</taxon>
        <taxon>Lipomycetaceae</taxon>
        <taxon>Lipomyces</taxon>
    </lineage>
</organism>
<gene>
    <name evidence="1" type="ORF">V1525DRAFT_421904</name>
</gene>
<comment type="caution">
    <text evidence="1">The sequence shown here is derived from an EMBL/GenBank/DDBJ whole genome shotgun (WGS) entry which is preliminary data.</text>
</comment>
<name>A0ACC3ST64_LIPKO</name>
<evidence type="ECO:0000313" key="1">
    <source>
        <dbReference type="EMBL" id="KAK9234821.1"/>
    </source>
</evidence>
<evidence type="ECO:0000313" key="2">
    <source>
        <dbReference type="Proteomes" id="UP001433508"/>
    </source>
</evidence>
<sequence>MSDGDKIKEAFNNILVATAQLAHNLQASASSNVYPPALGESGVALDKSLRSFHTALDMVEISLVQARDTLQRDLNQLQQPKQPRSIKTENGSAESHSLTIDIE</sequence>
<dbReference type="EMBL" id="MU971447">
    <property type="protein sequence ID" value="KAK9234821.1"/>
    <property type="molecule type" value="Genomic_DNA"/>
</dbReference>
<protein>
    <submittedName>
        <fullName evidence="1">Uncharacterized protein</fullName>
    </submittedName>
</protein>
<keyword evidence="2" id="KW-1185">Reference proteome</keyword>
<dbReference type="Proteomes" id="UP001433508">
    <property type="component" value="Unassembled WGS sequence"/>
</dbReference>
<accession>A0ACC3ST64</accession>
<reference evidence="2" key="1">
    <citation type="journal article" date="2024" name="Front. Bioeng. Biotechnol.">
        <title>Genome-scale model development and genomic sequencing of the oleaginous clade Lipomyces.</title>
        <authorList>
            <person name="Czajka J.J."/>
            <person name="Han Y."/>
            <person name="Kim J."/>
            <person name="Mondo S.J."/>
            <person name="Hofstad B.A."/>
            <person name="Robles A."/>
            <person name="Haridas S."/>
            <person name="Riley R."/>
            <person name="LaButti K."/>
            <person name="Pangilinan J."/>
            <person name="Andreopoulos W."/>
            <person name="Lipzen A."/>
            <person name="Yan J."/>
            <person name="Wang M."/>
            <person name="Ng V."/>
            <person name="Grigoriev I.V."/>
            <person name="Spatafora J.W."/>
            <person name="Magnuson J.K."/>
            <person name="Baker S.E."/>
            <person name="Pomraning K.R."/>
        </authorList>
    </citation>
    <scope>NUCLEOTIDE SEQUENCE [LARGE SCALE GENOMIC DNA]</scope>
    <source>
        <strain evidence="2">CBS 7786</strain>
    </source>
</reference>